<evidence type="ECO:0000313" key="1">
    <source>
        <dbReference type="EMBL" id="KOF93569.1"/>
    </source>
</evidence>
<dbReference type="EMBL" id="KQ417133">
    <property type="protein sequence ID" value="KOF93569.1"/>
    <property type="molecule type" value="Genomic_DNA"/>
</dbReference>
<proteinExistence type="predicted"/>
<sequence>MSQSQFNSTIAGFLLYKVPITTKSDMLIGRNIGRDTHTRIYLINIPTQNKNNKRGK</sequence>
<name>A0A0L8HWK0_OCTBM</name>
<organism evidence="1">
    <name type="scientific">Octopus bimaculoides</name>
    <name type="common">California two-spotted octopus</name>
    <dbReference type="NCBI Taxonomy" id="37653"/>
    <lineage>
        <taxon>Eukaryota</taxon>
        <taxon>Metazoa</taxon>
        <taxon>Spiralia</taxon>
        <taxon>Lophotrochozoa</taxon>
        <taxon>Mollusca</taxon>
        <taxon>Cephalopoda</taxon>
        <taxon>Coleoidea</taxon>
        <taxon>Octopodiformes</taxon>
        <taxon>Octopoda</taxon>
        <taxon>Incirrata</taxon>
        <taxon>Octopodidae</taxon>
        <taxon>Octopus</taxon>
    </lineage>
</organism>
<accession>A0A0L8HWK0</accession>
<dbReference type="AlphaFoldDB" id="A0A0L8HWK0"/>
<protein>
    <submittedName>
        <fullName evidence="1">Uncharacterized protein</fullName>
    </submittedName>
</protein>
<gene>
    <name evidence="1" type="ORF">OCBIM_22004075mg</name>
</gene>
<reference evidence="1" key="1">
    <citation type="submission" date="2015-07" db="EMBL/GenBank/DDBJ databases">
        <title>MeaNS - Measles Nucleotide Surveillance Program.</title>
        <authorList>
            <person name="Tran T."/>
            <person name="Druce J."/>
        </authorList>
    </citation>
    <scope>NUCLEOTIDE SEQUENCE</scope>
    <source>
        <strain evidence="1">UCB-OBI-ISO-001</strain>
        <tissue evidence="1">Gonad</tissue>
    </source>
</reference>